<dbReference type="EMBL" id="FNDE01000012">
    <property type="protein sequence ID" value="SDH11927.1"/>
    <property type="molecule type" value="Genomic_DNA"/>
</dbReference>
<keyword evidence="4" id="KW-1185">Reference proteome</keyword>
<sequence>MKLQHETLRSHLEEYPFAVIEVKQEKNDWYVLSDRGKKRITYCTDENLLRWSHHWRECLAASGFRYVERYIATRSGTHWISDDTGCYALSDYWEKDDSWVRHPFWQMEGYSVLGMLLARIHACSDYKIRIVPGRYCTKGILTEAALRNSYRYLDTIMQNLYNRKSAEEKWLFYNLSRTVERVRMAEALYVASGVEHDATPLSFAYMELASLVRWEGVWYITGLHAPVLARRHEDTLSLLEQIWRAGGADGVQAFLSAYADERRLTVEERNYLLSLLAYPLPVLLRIKSATSLKDEQESIATGFRLQYQREQLLACVMEMHGLCGEGSD</sequence>
<evidence type="ECO:0000313" key="1">
    <source>
        <dbReference type="EMBL" id="QYY42136.1"/>
    </source>
</evidence>
<dbReference type="RefSeq" id="WP_057897863.1">
    <property type="nucleotide sequence ID" value="NZ_CP080764.1"/>
</dbReference>
<dbReference type="EMBL" id="CP080764">
    <property type="protein sequence ID" value="QYY42136.1"/>
    <property type="molecule type" value="Genomic_DNA"/>
</dbReference>
<organism evidence="2 3">
    <name type="scientific">Aneurinibacillus thermoaerophilus</name>
    <dbReference type="NCBI Taxonomy" id="143495"/>
    <lineage>
        <taxon>Bacteria</taxon>
        <taxon>Bacillati</taxon>
        <taxon>Bacillota</taxon>
        <taxon>Bacilli</taxon>
        <taxon>Bacillales</taxon>
        <taxon>Paenibacillaceae</taxon>
        <taxon>Aneurinibacillus group</taxon>
        <taxon>Aneurinibacillus</taxon>
    </lineage>
</organism>
<name>A0A1G7ZTI0_ANETH</name>
<dbReference type="AlphaFoldDB" id="A0A1G7ZTI0"/>
<dbReference type="GeneID" id="97142666"/>
<dbReference type="Gene3D" id="3.30.200.20">
    <property type="entry name" value="Phosphorylase Kinase, domain 1"/>
    <property type="match status" value="1"/>
</dbReference>
<proteinExistence type="predicted"/>
<dbReference type="Proteomes" id="UP000198956">
    <property type="component" value="Unassembled WGS sequence"/>
</dbReference>
<evidence type="ECO:0000313" key="3">
    <source>
        <dbReference type="Proteomes" id="UP000198956"/>
    </source>
</evidence>
<reference evidence="2 3" key="1">
    <citation type="submission" date="2016-10" db="EMBL/GenBank/DDBJ databases">
        <authorList>
            <person name="de Groot N.N."/>
        </authorList>
    </citation>
    <scope>NUCLEOTIDE SEQUENCE [LARGE SCALE GENOMIC DNA]</scope>
    <source>
        <strain evidence="2 3">L 420-91</strain>
    </source>
</reference>
<accession>A0A1G7ZTI0</accession>
<evidence type="ECO:0008006" key="5">
    <source>
        <dbReference type="Google" id="ProtNLM"/>
    </source>
</evidence>
<dbReference type="OrthoDB" id="9771902at2"/>
<dbReference type="SUPFAM" id="SSF56112">
    <property type="entry name" value="Protein kinase-like (PK-like)"/>
    <property type="match status" value="1"/>
</dbReference>
<evidence type="ECO:0000313" key="4">
    <source>
        <dbReference type="Proteomes" id="UP000826616"/>
    </source>
</evidence>
<reference evidence="1 4" key="2">
    <citation type="submission" date="2021-08" db="EMBL/GenBank/DDBJ databases">
        <title>Complete genome sequence of the strain Aneurinibacillus thermoaerophilus CCM 8960.</title>
        <authorList>
            <person name="Musilova J."/>
            <person name="Kourilova X."/>
            <person name="Pernicova I."/>
            <person name="Bezdicek M."/>
            <person name="Lengerova M."/>
            <person name="Obruca S."/>
            <person name="Sedlar K."/>
        </authorList>
    </citation>
    <scope>NUCLEOTIDE SEQUENCE [LARGE SCALE GENOMIC DNA]</scope>
    <source>
        <strain evidence="1 4">CCM 8960</strain>
    </source>
</reference>
<gene>
    <name evidence="1" type="ORF">K3F53_14890</name>
    <name evidence="2" type="ORF">SAMN04489735_101239</name>
</gene>
<dbReference type="Proteomes" id="UP000826616">
    <property type="component" value="Chromosome"/>
</dbReference>
<protein>
    <recommendedName>
        <fullName evidence="5">Spore coat protein, CotS family</fullName>
    </recommendedName>
</protein>
<dbReference type="InterPro" id="IPR011009">
    <property type="entry name" value="Kinase-like_dom_sf"/>
</dbReference>
<evidence type="ECO:0000313" key="2">
    <source>
        <dbReference type="EMBL" id="SDH11927.1"/>
    </source>
</evidence>